<dbReference type="Proteomes" id="UP000324575">
    <property type="component" value="Unassembled WGS sequence"/>
</dbReference>
<comment type="similarity">
    <text evidence="1">Belongs to the transferase hexapeptide repeat family.</text>
</comment>
<organism evidence="2 3">
    <name type="scientific">Candidatus Ordinivivax streblomastigis</name>
    <dbReference type="NCBI Taxonomy" id="2540710"/>
    <lineage>
        <taxon>Bacteria</taxon>
        <taxon>Pseudomonadati</taxon>
        <taxon>Bacteroidota</taxon>
        <taxon>Bacteroidia</taxon>
        <taxon>Bacteroidales</taxon>
        <taxon>Candidatus Ordinivivax</taxon>
    </lineage>
</organism>
<dbReference type="Gene3D" id="2.160.10.10">
    <property type="entry name" value="Hexapeptide repeat proteins"/>
    <property type="match status" value="1"/>
</dbReference>
<dbReference type="GO" id="GO:0016746">
    <property type="term" value="F:acyltransferase activity"/>
    <property type="evidence" value="ECO:0007669"/>
    <property type="project" value="UniProtKB-KW"/>
</dbReference>
<dbReference type="PANTHER" id="PTHR43300">
    <property type="entry name" value="ACETYLTRANSFERASE"/>
    <property type="match status" value="1"/>
</dbReference>
<dbReference type="InterPro" id="IPR011004">
    <property type="entry name" value="Trimer_LpxA-like_sf"/>
</dbReference>
<dbReference type="SUPFAM" id="SSF51161">
    <property type="entry name" value="Trimeric LpxA-like enzymes"/>
    <property type="match status" value="1"/>
</dbReference>
<dbReference type="InterPro" id="IPR050179">
    <property type="entry name" value="Trans_hexapeptide_repeat"/>
</dbReference>
<keyword evidence="2" id="KW-0012">Acyltransferase</keyword>
<accession>A0A5M8P5Z7</accession>
<proteinExistence type="inferred from homology"/>
<keyword evidence="2" id="KW-0808">Transferase</keyword>
<sequence length="82" mass="9456">MIVGRGAIVGAGAVCRKSVPPYAVVIGNPARIIKFKFTPDEVIEHEKVLYPEEERLPLDLLKENYDKYFVKRIDEIKNYTKY</sequence>
<dbReference type="EMBL" id="SNRX01000001">
    <property type="protein sequence ID" value="KAA6303732.1"/>
    <property type="molecule type" value="Genomic_DNA"/>
</dbReference>
<dbReference type="EC" id="2.3.1.-" evidence="2"/>
<evidence type="ECO:0000313" key="3">
    <source>
        <dbReference type="Proteomes" id="UP000324575"/>
    </source>
</evidence>
<reference evidence="2 3" key="1">
    <citation type="submission" date="2019-03" db="EMBL/GenBank/DDBJ databases">
        <title>Single cell metagenomics reveals metabolic interactions within the superorganism composed of flagellate Streblomastix strix and complex community of Bacteroidetes bacteria on its surface.</title>
        <authorList>
            <person name="Treitli S.C."/>
            <person name="Kolisko M."/>
            <person name="Husnik F."/>
            <person name="Keeling P."/>
            <person name="Hampl V."/>
        </authorList>
    </citation>
    <scope>NUCLEOTIDE SEQUENCE [LARGE SCALE GENOMIC DNA]</scope>
    <source>
        <strain evidence="2">St1</strain>
    </source>
</reference>
<protein>
    <submittedName>
        <fullName evidence="2">Streptogramin A acetyltransferase</fullName>
        <ecNumber evidence="2">2.3.1.-</ecNumber>
    </submittedName>
</protein>
<name>A0A5M8P5Z7_9BACT</name>
<evidence type="ECO:0000313" key="2">
    <source>
        <dbReference type="EMBL" id="KAA6303732.1"/>
    </source>
</evidence>
<comment type="caution">
    <text evidence="2">The sequence shown here is derived from an EMBL/GenBank/DDBJ whole genome shotgun (WGS) entry which is preliminary data.</text>
</comment>
<evidence type="ECO:0000256" key="1">
    <source>
        <dbReference type="ARBA" id="ARBA00007274"/>
    </source>
</evidence>
<gene>
    <name evidence="2" type="ORF">EZS26_000283</name>
</gene>
<dbReference type="AlphaFoldDB" id="A0A5M8P5Z7"/>